<dbReference type="Gene3D" id="3.90.79.10">
    <property type="entry name" value="Nucleoside Triphosphate Pyrophosphohydrolase"/>
    <property type="match status" value="2"/>
</dbReference>
<comment type="cofactor">
    <cofactor evidence="1">
        <name>Mg(2+)</name>
        <dbReference type="ChEBI" id="CHEBI:18420"/>
    </cofactor>
</comment>
<feature type="domain" description="Nudix hydrolase" evidence="4">
    <location>
        <begin position="69"/>
        <end position="199"/>
    </location>
</feature>
<dbReference type="Proteomes" id="UP001501447">
    <property type="component" value="Unassembled WGS sequence"/>
</dbReference>
<dbReference type="RefSeq" id="WP_344565763.1">
    <property type="nucleotide sequence ID" value="NZ_BAAARJ010000008.1"/>
</dbReference>
<proteinExistence type="predicted"/>
<organism evidence="5 6">
    <name type="scientific">Streptomyces axinellae</name>
    <dbReference type="NCBI Taxonomy" id="552788"/>
    <lineage>
        <taxon>Bacteria</taxon>
        <taxon>Bacillati</taxon>
        <taxon>Actinomycetota</taxon>
        <taxon>Actinomycetes</taxon>
        <taxon>Kitasatosporales</taxon>
        <taxon>Streptomycetaceae</taxon>
        <taxon>Streptomyces</taxon>
    </lineage>
</organism>
<evidence type="ECO:0000313" key="6">
    <source>
        <dbReference type="Proteomes" id="UP001501447"/>
    </source>
</evidence>
<keyword evidence="2" id="KW-0378">Hydrolase</keyword>
<dbReference type="SUPFAM" id="SSF55811">
    <property type="entry name" value="Nudix"/>
    <property type="match status" value="2"/>
</dbReference>
<dbReference type="InterPro" id="IPR015797">
    <property type="entry name" value="NUDIX_hydrolase-like_dom_sf"/>
</dbReference>
<evidence type="ECO:0000256" key="1">
    <source>
        <dbReference type="ARBA" id="ARBA00001946"/>
    </source>
</evidence>
<feature type="compositionally biased region" description="Polar residues" evidence="3">
    <location>
        <begin position="1"/>
        <end position="27"/>
    </location>
</feature>
<dbReference type="PROSITE" id="PS51462">
    <property type="entry name" value="NUDIX"/>
    <property type="match status" value="1"/>
</dbReference>
<dbReference type="PANTHER" id="PTHR43046:SF14">
    <property type="entry name" value="MUTT_NUDIX FAMILY PROTEIN"/>
    <property type="match status" value="1"/>
</dbReference>
<dbReference type="PANTHER" id="PTHR43046">
    <property type="entry name" value="GDP-MANNOSE MANNOSYL HYDROLASE"/>
    <property type="match status" value="1"/>
</dbReference>
<feature type="region of interest" description="Disordered" evidence="3">
    <location>
        <begin position="257"/>
        <end position="320"/>
    </location>
</feature>
<evidence type="ECO:0000256" key="2">
    <source>
        <dbReference type="ARBA" id="ARBA00022801"/>
    </source>
</evidence>
<feature type="compositionally biased region" description="Basic and acidic residues" evidence="3">
    <location>
        <begin position="202"/>
        <end position="223"/>
    </location>
</feature>
<reference evidence="6" key="1">
    <citation type="journal article" date="2019" name="Int. J. Syst. Evol. Microbiol.">
        <title>The Global Catalogue of Microorganisms (GCM) 10K type strain sequencing project: providing services to taxonomists for standard genome sequencing and annotation.</title>
        <authorList>
            <consortium name="The Broad Institute Genomics Platform"/>
            <consortium name="The Broad Institute Genome Sequencing Center for Infectious Disease"/>
            <person name="Wu L."/>
            <person name="Ma J."/>
        </authorList>
    </citation>
    <scope>NUCLEOTIDE SEQUENCE [LARGE SCALE GENOMIC DNA]</scope>
    <source>
        <strain evidence="6">JCM 16373</strain>
    </source>
</reference>
<evidence type="ECO:0000256" key="3">
    <source>
        <dbReference type="SAM" id="MobiDB-lite"/>
    </source>
</evidence>
<keyword evidence="6" id="KW-1185">Reference proteome</keyword>
<dbReference type="InterPro" id="IPR000086">
    <property type="entry name" value="NUDIX_hydrolase_dom"/>
</dbReference>
<gene>
    <name evidence="5" type="ORF">GCM10009863_27900</name>
</gene>
<evidence type="ECO:0000313" key="5">
    <source>
        <dbReference type="EMBL" id="GAA2612598.1"/>
    </source>
</evidence>
<sequence length="433" mass="45388">MKPAPSAQSAPSIQPTPSAQPTPSIQAAPSIRPAPVGRSAPSVRPGPHPPVPDQQDLDEDLARYLAAHPSPAAAVDALIRDERGRLLLVDPVYKDGWDLPGGMVDDEGLVDGLLRELHEELRPAAVRVGRLLAVDNVPAAVYGRAMTACVYAVHLPLPVRAADLTLQQDELRAAEFVPEDEALARLPERLRRRAAAALAAERGSHTAHLHDGRPAPQSPHDRRATLPAPAVTAIPLVVDETGRVLVVPDRAAPRDAAARLVDEAADADEPADAPVTGSRPDPDAGTDAGRDPAPDADMDAERESVCRPGAALGGSGWRLPQGAVRAGERTRSAAGRALEQVAGVEDVVVERLLAVVEWAAPPRGRALLTHVYETRATAHERAAVRRVPLASLAALLPPHEAHVLHRALAARAAGTVVHLEPPVGPGPSAPPAP</sequence>
<comment type="caution">
    <text evidence="5">The sequence shown here is derived from an EMBL/GenBank/DDBJ whole genome shotgun (WGS) entry which is preliminary data.</text>
</comment>
<accession>A0ABP6CBQ5</accession>
<protein>
    <recommendedName>
        <fullName evidence="4">Nudix hydrolase domain-containing protein</fullName>
    </recommendedName>
</protein>
<feature type="region of interest" description="Disordered" evidence="3">
    <location>
        <begin position="1"/>
        <end position="56"/>
    </location>
</feature>
<feature type="compositionally biased region" description="Basic and acidic residues" evidence="3">
    <location>
        <begin position="288"/>
        <end position="305"/>
    </location>
</feature>
<name>A0ABP6CBQ5_9ACTN</name>
<dbReference type="Pfam" id="PF00293">
    <property type="entry name" value="NUDIX"/>
    <property type="match status" value="1"/>
</dbReference>
<dbReference type="EMBL" id="BAAARJ010000008">
    <property type="protein sequence ID" value="GAA2612598.1"/>
    <property type="molecule type" value="Genomic_DNA"/>
</dbReference>
<feature type="region of interest" description="Disordered" evidence="3">
    <location>
        <begin position="198"/>
        <end position="223"/>
    </location>
</feature>
<evidence type="ECO:0000259" key="4">
    <source>
        <dbReference type="PROSITE" id="PS51462"/>
    </source>
</evidence>